<evidence type="ECO:0000256" key="3">
    <source>
        <dbReference type="ARBA" id="ARBA00022737"/>
    </source>
</evidence>
<comment type="subcellular location">
    <subcellularLocation>
        <location evidence="1">Cytoplasm</location>
    </subcellularLocation>
</comment>
<reference evidence="12" key="2">
    <citation type="journal article" date="2014" name="ISME J.">
        <title>Microbial stratification in low pH oxic and suboxic macroscopic growths along an acid mine drainage.</title>
        <authorList>
            <person name="Mendez-Garcia C."/>
            <person name="Mesa V."/>
            <person name="Sprenger R.R."/>
            <person name="Richter M."/>
            <person name="Diez M.S."/>
            <person name="Solano J."/>
            <person name="Bargiela R."/>
            <person name="Golyshina O.V."/>
            <person name="Manteca A."/>
            <person name="Ramos J.L."/>
            <person name="Gallego J.R."/>
            <person name="Llorente I."/>
            <person name="Martins Dos Santos V.A."/>
            <person name="Jensen O.N."/>
            <person name="Pelaez A.I."/>
            <person name="Sanchez J."/>
            <person name="Ferrer M."/>
        </authorList>
    </citation>
    <scope>NUCLEOTIDE SEQUENCE</scope>
</reference>
<evidence type="ECO:0000256" key="1">
    <source>
        <dbReference type="ARBA" id="ARBA00004496"/>
    </source>
</evidence>
<evidence type="ECO:0000259" key="11">
    <source>
        <dbReference type="Pfam" id="PF17760"/>
    </source>
</evidence>
<comment type="caution">
    <text evidence="12">The sequence shown here is derived from an EMBL/GenBank/DDBJ whole genome shotgun (WGS) entry which is preliminary data.</text>
</comment>
<sequence length="104" mass="11321">QTVSQMVDQVLKLPPSTVIALLAPLAADRKGAHAEALKDLAGQGFMRARIDGRIYELDAPPELDLKRKHTIEAVVDRMRIKSEASQRLAESFETALSLSGGLAR</sequence>
<evidence type="ECO:0000256" key="7">
    <source>
        <dbReference type="ARBA" id="ARBA00022840"/>
    </source>
</evidence>
<feature type="domain" description="UvrA interaction" evidence="11">
    <location>
        <begin position="1"/>
        <end position="103"/>
    </location>
</feature>
<dbReference type="Pfam" id="PF17760">
    <property type="entry name" value="UvrA_inter"/>
    <property type="match status" value="1"/>
</dbReference>
<dbReference type="InterPro" id="IPR041102">
    <property type="entry name" value="UvrA_inter"/>
</dbReference>
<evidence type="ECO:0000256" key="10">
    <source>
        <dbReference type="ARBA" id="ARBA00023204"/>
    </source>
</evidence>
<gene>
    <name evidence="12" type="ORF">B1A_13408</name>
</gene>
<evidence type="ECO:0000256" key="5">
    <source>
        <dbReference type="ARBA" id="ARBA00022763"/>
    </source>
</evidence>
<organism evidence="12">
    <name type="scientific">mine drainage metagenome</name>
    <dbReference type="NCBI Taxonomy" id="410659"/>
    <lineage>
        <taxon>unclassified sequences</taxon>
        <taxon>metagenomes</taxon>
        <taxon>ecological metagenomes</taxon>
    </lineage>
</organism>
<evidence type="ECO:0000313" key="12">
    <source>
        <dbReference type="EMBL" id="EQD50547.1"/>
    </source>
</evidence>
<keyword evidence="3" id="KW-0677">Repeat</keyword>
<name>T1A0Y8_9ZZZZ</name>
<keyword evidence="10" id="KW-0234">DNA repair</keyword>
<keyword evidence="8" id="KW-0267">Excision nuclease</keyword>
<evidence type="ECO:0000256" key="8">
    <source>
        <dbReference type="ARBA" id="ARBA00022881"/>
    </source>
</evidence>
<evidence type="ECO:0000256" key="2">
    <source>
        <dbReference type="ARBA" id="ARBA00022490"/>
    </source>
</evidence>
<dbReference type="PANTHER" id="PTHR43152">
    <property type="entry name" value="UVRABC SYSTEM PROTEIN A"/>
    <property type="match status" value="1"/>
</dbReference>
<dbReference type="AlphaFoldDB" id="T1A0Y8"/>
<keyword evidence="6" id="KW-0228">DNA excision</keyword>
<keyword evidence="5" id="KW-0227">DNA damage</keyword>
<keyword evidence="9" id="KW-0238">DNA-binding</keyword>
<keyword evidence="4" id="KW-0547">Nucleotide-binding</keyword>
<dbReference type="GO" id="GO:0006281">
    <property type="term" value="P:DNA repair"/>
    <property type="evidence" value="ECO:0007669"/>
    <property type="project" value="UniProtKB-KW"/>
</dbReference>
<dbReference type="Gene3D" id="3.30.190.20">
    <property type="match status" value="1"/>
</dbReference>
<reference evidence="12" key="1">
    <citation type="submission" date="2013-08" db="EMBL/GenBank/DDBJ databases">
        <authorList>
            <person name="Mendez C."/>
            <person name="Richter M."/>
            <person name="Ferrer M."/>
            <person name="Sanchez J."/>
        </authorList>
    </citation>
    <scope>NUCLEOTIDE SEQUENCE</scope>
</reference>
<feature type="non-terminal residue" evidence="12">
    <location>
        <position position="104"/>
    </location>
</feature>
<evidence type="ECO:0000256" key="4">
    <source>
        <dbReference type="ARBA" id="ARBA00022741"/>
    </source>
</evidence>
<feature type="non-terminal residue" evidence="12">
    <location>
        <position position="1"/>
    </location>
</feature>
<protein>
    <submittedName>
        <fullName evidence="12">Excinuclease ABC subunit A</fullName>
    </submittedName>
</protein>
<dbReference type="GO" id="GO:0005737">
    <property type="term" value="C:cytoplasm"/>
    <property type="evidence" value="ECO:0007669"/>
    <property type="project" value="UniProtKB-SubCell"/>
</dbReference>
<proteinExistence type="predicted"/>
<keyword evidence="2" id="KW-0963">Cytoplasm</keyword>
<evidence type="ECO:0000256" key="6">
    <source>
        <dbReference type="ARBA" id="ARBA00022769"/>
    </source>
</evidence>
<keyword evidence="7" id="KW-0067">ATP-binding</keyword>
<dbReference type="GO" id="GO:0004518">
    <property type="term" value="F:nuclease activity"/>
    <property type="evidence" value="ECO:0007669"/>
    <property type="project" value="UniProtKB-KW"/>
</dbReference>
<dbReference type="GO" id="GO:0003677">
    <property type="term" value="F:DNA binding"/>
    <property type="evidence" value="ECO:0007669"/>
    <property type="project" value="UniProtKB-KW"/>
</dbReference>
<dbReference type="PANTHER" id="PTHR43152:SF3">
    <property type="entry name" value="UVRABC SYSTEM PROTEIN A"/>
    <property type="match status" value="1"/>
</dbReference>
<dbReference type="EMBL" id="AUZX01009808">
    <property type="protein sequence ID" value="EQD50547.1"/>
    <property type="molecule type" value="Genomic_DNA"/>
</dbReference>
<dbReference type="GO" id="GO:0005524">
    <property type="term" value="F:ATP binding"/>
    <property type="evidence" value="ECO:0007669"/>
    <property type="project" value="UniProtKB-KW"/>
</dbReference>
<accession>T1A0Y8</accession>
<evidence type="ECO:0000256" key="9">
    <source>
        <dbReference type="ARBA" id="ARBA00023125"/>
    </source>
</evidence>